<gene>
    <name evidence="1" type="ORF">RBWH47_03800</name>
</gene>
<dbReference type="PATRIC" id="fig|991778.3.peg.1359"/>
<evidence type="ECO:0000313" key="2">
    <source>
        <dbReference type="Proteomes" id="UP000006222"/>
    </source>
</evidence>
<name>F2ANM2_RHOBT</name>
<evidence type="ECO:0000313" key="1">
    <source>
        <dbReference type="EMBL" id="EGF28768.1"/>
    </source>
</evidence>
<protein>
    <submittedName>
        <fullName evidence="1">Uncharacterized protein</fullName>
    </submittedName>
</protein>
<proteinExistence type="predicted"/>
<accession>F2ANM2</accession>
<dbReference type="EMBL" id="AFAR01000070">
    <property type="protein sequence ID" value="EGF28768.1"/>
    <property type="molecule type" value="Genomic_DNA"/>
</dbReference>
<dbReference type="AlphaFoldDB" id="F2ANM2"/>
<comment type="caution">
    <text evidence="1">The sequence shown here is derived from an EMBL/GenBank/DDBJ whole genome shotgun (WGS) entry which is preliminary data.</text>
</comment>
<dbReference type="Proteomes" id="UP000006222">
    <property type="component" value="Unassembled WGS sequence"/>
</dbReference>
<organism evidence="1 2">
    <name type="scientific">Rhodopirellula baltica WH47</name>
    <dbReference type="NCBI Taxonomy" id="991778"/>
    <lineage>
        <taxon>Bacteria</taxon>
        <taxon>Pseudomonadati</taxon>
        <taxon>Planctomycetota</taxon>
        <taxon>Planctomycetia</taxon>
        <taxon>Pirellulales</taxon>
        <taxon>Pirellulaceae</taxon>
        <taxon>Rhodopirellula</taxon>
    </lineage>
</organism>
<sequence length="40" mass="4593">MQEQWSRVRDAQQALDDFAQSADDVLDCIVQGIEERLQAN</sequence>
<reference evidence="1 2" key="1">
    <citation type="journal article" date="2013" name="Mar. Genomics">
        <title>Expression of sulfatases in Rhodopirellula baltica and the diversity of sulfatases in the genus Rhodopirellula.</title>
        <authorList>
            <person name="Wegner C.E."/>
            <person name="Richter-Heitmann T."/>
            <person name="Klindworth A."/>
            <person name="Klockow C."/>
            <person name="Richter M."/>
            <person name="Achstetter T."/>
            <person name="Glockner F.O."/>
            <person name="Harder J."/>
        </authorList>
    </citation>
    <scope>NUCLEOTIDE SEQUENCE [LARGE SCALE GENOMIC DNA]</scope>
    <source>
        <strain evidence="1 2">WH47</strain>
    </source>
</reference>